<sequence length="1537" mass="172889">MIQDFLLQVSNLPGRLYIINNRSDRDLLQLRAGLFLGSVSYSELTATFVHGGIYNIWLVNRPLVSPVQMEMVSFLLLIELLTVSFSYSESSSTAPPVTYLKPMWPPRHAQDLVQIIGGIDPLCSGTTKPYVPWRGLGRWRQLISSLSQLLFDVDYRNWLLSVLNDVIPAGGTQADPCNVPNGGTVRMRPIRSLAVSCDYTMWTNSSEVSANDVSTCSESDKDGFIQSVCENQALLTRLSSQAENNWLMGFCEYNTNPDSICHYTSWINRPVSAVSVAYCWLHDQDQLVQFLCSNIIFLEQLMQNPDNQWLDPMCEIEPTVTQITPSILEQLCNYGQWQLNLVVPSSLAFCAENDLGDFTNFACQSSDNLRQLLNSESNSWIAILCDSVSSEAMAVIKNCNYPTWLEVSDMDYLVLTSKVTPSIVLNCSHIDEEQFTASVCKNISLLLIVTKNTENRWVREFCAGQLALSKGICNYTAWHLAIPNQETVDLCWFFDQEQLKSYLCSNNIILQMENYSIPSNLNCTTNTTKAPFCSNSSLGDIAASSVPVLLYCAVQDACSFQQFVCNNSTFMSQLINNIENSWIFTFCSAGNNNLDISNNCSGWTSRFLSSSCPNCSKTGQDTVVLSICSDFNLVQSLSNDTKYLTRLIVNIICKYSSWGSTRPSLFLMSYCWTFDSLNLADYFCNKQDIYQEISTDSTLSQIPLTCHSDTKCRYAEWSHGGQMWLGPVNVSTVIFCIKEDSINFLAAVCNNPWILREIHNVSAITWTLSFCYNVSSSIVLSQVLTWNVCNYSHVPDFALLLCWQYDQANFFSNVCADSSFHHLIKTHPKYVWIELVCLPSLPSVGQNYSMIQCQYEKWDPSQVDISLLRFCAINDLQTLNNIFCNHTSDFTQQNSTILSSFCVSGHKPCSYQSWQGTYVHPIVVKFCWISDQLTFLSGVCEQSDLMALLLQDPKNSWLIIVCGVDGDNIEELVKVVCRYEEWPSLDAVPSPMLAFCQTYNQDSYQHSICSSQDNGTCNHSGGLWWDQDIVCNYSSWWTGTIDADNIIMCWIFDRVNFTTYVCAQLNLIYKLSNDPTTAWVVEICSLNSSINDTMPCLSEADKTQLQWQCDANLSTVCPGQGLTILNCLQLSLCSLQNAGHSLDIPSASMLYTKSVDLSVIFLLLLEEMGMVNISRPEMLRTNTLSVINNLLRLQHFGNDQKTELLQTYGDELLEVSQIAGEQASLDSWLLIQEFFTLPLSNMTISISRLSPEAAKSFLNILVQNWTIFKVPDEYLSSLVSTMLKAQVTANPELFADLVPVLSYLDPIEMIRHLPPMQDDKEVLQAIGSVSGFFSVDHRLALGIWLRRSHVFSNISNLSDSFIQKVGDLLPLLPLTVFQQLSTWQVMLILPSLPVDLSPSYQRVVANRVLQESNITAKDLELMGACVCQANVQDLTQHNWDLETFSVLKRNLLQCVKSGDLYPNAKMLDFLSGDVPWREALSLSWQSLADLSPLLPAFGYAYLQTLHQEQLLPALSEIGTVTLTPAQATSYLFIWLAF</sequence>
<organism evidence="2 3">
    <name type="scientific">Pelobates cultripes</name>
    <name type="common">Western spadefoot toad</name>
    <dbReference type="NCBI Taxonomy" id="61616"/>
    <lineage>
        <taxon>Eukaryota</taxon>
        <taxon>Metazoa</taxon>
        <taxon>Chordata</taxon>
        <taxon>Craniata</taxon>
        <taxon>Vertebrata</taxon>
        <taxon>Euteleostomi</taxon>
        <taxon>Amphibia</taxon>
        <taxon>Batrachia</taxon>
        <taxon>Anura</taxon>
        <taxon>Pelobatoidea</taxon>
        <taxon>Pelobatidae</taxon>
        <taxon>Pelobates</taxon>
    </lineage>
</organism>
<reference evidence="2" key="1">
    <citation type="submission" date="2022-03" db="EMBL/GenBank/DDBJ databases">
        <authorList>
            <person name="Alioto T."/>
            <person name="Alioto T."/>
            <person name="Gomez Garrido J."/>
        </authorList>
    </citation>
    <scope>NUCLEOTIDE SEQUENCE</scope>
</reference>
<keyword evidence="3" id="KW-1185">Reference proteome</keyword>
<feature type="domain" description="Stereocilin LRR" evidence="1">
    <location>
        <begin position="1197"/>
        <end position="1528"/>
    </location>
</feature>
<name>A0AAD1RN08_PELCU</name>
<dbReference type="Pfam" id="PF21058">
    <property type="entry name" value="Stereocilin"/>
    <property type="match status" value="1"/>
</dbReference>
<gene>
    <name evidence="2" type="ORF">PECUL_23A035450</name>
</gene>
<dbReference type="EMBL" id="OW240914">
    <property type="protein sequence ID" value="CAH2274579.1"/>
    <property type="molecule type" value="Genomic_DNA"/>
</dbReference>
<dbReference type="Proteomes" id="UP001295444">
    <property type="component" value="Chromosome 03"/>
</dbReference>
<accession>A0AAD1RN08</accession>
<proteinExistence type="predicted"/>
<protein>
    <recommendedName>
        <fullName evidence="1">Stereocilin LRR domain-containing protein</fullName>
    </recommendedName>
</protein>
<evidence type="ECO:0000313" key="2">
    <source>
        <dbReference type="EMBL" id="CAH2274579.1"/>
    </source>
</evidence>
<evidence type="ECO:0000313" key="3">
    <source>
        <dbReference type="Proteomes" id="UP001295444"/>
    </source>
</evidence>
<evidence type="ECO:0000259" key="1">
    <source>
        <dbReference type="Pfam" id="PF21058"/>
    </source>
</evidence>
<dbReference type="InterPro" id="IPR048992">
    <property type="entry name" value="Stereocilin_LRR"/>
</dbReference>